<keyword evidence="3" id="KW-1185">Reference proteome</keyword>
<reference evidence="2 3" key="1">
    <citation type="submission" date="2013-03" db="EMBL/GenBank/DDBJ databases">
        <authorList>
            <person name="Le V."/>
        </authorList>
    </citation>
    <scope>NUCLEOTIDE SEQUENCE [LARGE SCALE GENOMIC DNA]</scope>
    <source>
        <strain evidence="2 3">BiD32</strain>
    </source>
</reference>
<organism evidence="2 3">
    <name type="scientific">Sphingobium indicum BiD32</name>
    <dbReference type="NCBI Taxonomy" id="1301087"/>
    <lineage>
        <taxon>Bacteria</taxon>
        <taxon>Pseudomonadati</taxon>
        <taxon>Pseudomonadota</taxon>
        <taxon>Alphaproteobacteria</taxon>
        <taxon>Sphingomonadales</taxon>
        <taxon>Sphingomonadaceae</taxon>
        <taxon>Sphingobium</taxon>
    </lineage>
</organism>
<name>N1MMP5_9SPHN</name>
<reference evidence="3" key="2">
    <citation type="submission" date="2013-04" db="EMBL/GenBank/DDBJ databases">
        <title>Bisphenol A degrading Sphingobium sp. strain BiD32.</title>
        <authorList>
            <person name="Nielsen J.L."/>
            <person name="Zhou N.A."/>
            <person name="Kjeldal H."/>
        </authorList>
    </citation>
    <scope>NUCLEOTIDE SEQUENCE [LARGE SCALE GENOMIC DNA]</scope>
    <source>
        <strain evidence="3">BiD32</strain>
    </source>
</reference>
<evidence type="ECO:0000313" key="3">
    <source>
        <dbReference type="Proteomes" id="UP000013201"/>
    </source>
</evidence>
<evidence type="ECO:0000313" key="2">
    <source>
        <dbReference type="EMBL" id="CCW18495.1"/>
    </source>
</evidence>
<gene>
    <name evidence="2" type="ORF">EBBID32_28480</name>
</gene>
<sequence>MRISVAAPAARTKKGPPEGDPGKIGNIEIPIPPCPPEKTGSPDTNRQARAISV</sequence>
<comment type="caution">
    <text evidence="2">The sequence shown here is derived from an EMBL/GenBank/DDBJ whole genome shotgun (WGS) entry which is preliminary data.</text>
</comment>
<evidence type="ECO:0000256" key="1">
    <source>
        <dbReference type="SAM" id="MobiDB-lite"/>
    </source>
</evidence>
<accession>N1MMP5</accession>
<feature type="region of interest" description="Disordered" evidence="1">
    <location>
        <begin position="1"/>
        <end position="53"/>
    </location>
</feature>
<protein>
    <submittedName>
        <fullName evidence="2">Uncharacterized protein</fullName>
    </submittedName>
</protein>
<proteinExistence type="predicted"/>
<dbReference type="Proteomes" id="UP000013201">
    <property type="component" value="Unassembled WGS sequence"/>
</dbReference>
<dbReference type="EMBL" id="CAVK010000141">
    <property type="protein sequence ID" value="CCW18495.1"/>
    <property type="molecule type" value="Genomic_DNA"/>
</dbReference>
<dbReference type="AlphaFoldDB" id="N1MMP5"/>